<gene>
    <name evidence="2" type="ORF">HPB48_015983</name>
</gene>
<dbReference type="PANTHER" id="PTHR11733:SF241">
    <property type="entry name" value="GH26575P-RELATED"/>
    <property type="match status" value="1"/>
</dbReference>
<dbReference type="InterPro" id="IPR018497">
    <property type="entry name" value="Peptidase_M13_C"/>
</dbReference>
<dbReference type="GO" id="GO:0004222">
    <property type="term" value="F:metalloendopeptidase activity"/>
    <property type="evidence" value="ECO:0007669"/>
    <property type="project" value="InterPro"/>
</dbReference>
<feature type="domain" description="Peptidase M13 C-terminal" evidence="1">
    <location>
        <begin position="386"/>
        <end position="470"/>
    </location>
</feature>
<dbReference type="PROSITE" id="PS51885">
    <property type="entry name" value="NEPRILYSIN"/>
    <property type="match status" value="1"/>
</dbReference>
<dbReference type="EMBL" id="JABSTR010000006">
    <property type="protein sequence ID" value="KAH9372333.1"/>
    <property type="molecule type" value="Genomic_DNA"/>
</dbReference>
<dbReference type="AlphaFoldDB" id="A0A9J6GAF0"/>
<name>A0A9J6GAF0_HAELO</name>
<evidence type="ECO:0000313" key="3">
    <source>
        <dbReference type="Proteomes" id="UP000821853"/>
    </source>
</evidence>
<protein>
    <recommendedName>
        <fullName evidence="1">Peptidase M13 C-terminal domain-containing protein</fullName>
    </recommendedName>
</protein>
<dbReference type="InterPro" id="IPR042089">
    <property type="entry name" value="Peptidase_M13_dom_2"/>
</dbReference>
<dbReference type="OMA" id="EASIVHR"/>
<dbReference type="GO" id="GO:0005886">
    <property type="term" value="C:plasma membrane"/>
    <property type="evidence" value="ECO:0007669"/>
    <property type="project" value="TreeGrafter"/>
</dbReference>
<dbReference type="InterPro" id="IPR024079">
    <property type="entry name" value="MetalloPept_cat_dom_sf"/>
</dbReference>
<comment type="caution">
    <text evidence="2">The sequence shown here is derived from an EMBL/GenBank/DDBJ whole genome shotgun (WGS) entry which is preliminary data.</text>
</comment>
<dbReference type="SUPFAM" id="SSF55486">
    <property type="entry name" value="Metalloproteases ('zincins'), catalytic domain"/>
    <property type="match status" value="1"/>
</dbReference>
<keyword evidence="3" id="KW-1185">Reference proteome</keyword>
<proteinExistence type="predicted"/>
<dbReference type="VEuPathDB" id="VectorBase:HLOH_060392"/>
<dbReference type="PANTHER" id="PTHR11733">
    <property type="entry name" value="ZINC METALLOPROTEASE FAMILY M13 NEPRILYSIN-RELATED"/>
    <property type="match status" value="1"/>
</dbReference>
<dbReference type="Pfam" id="PF01431">
    <property type="entry name" value="Peptidase_M13"/>
    <property type="match status" value="1"/>
</dbReference>
<evidence type="ECO:0000259" key="1">
    <source>
        <dbReference type="Pfam" id="PF01431"/>
    </source>
</evidence>
<reference evidence="2 3" key="1">
    <citation type="journal article" date="2020" name="Cell">
        <title>Large-Scale Comparative Analyses of Tick Genomes Elucidate Their Genetic Diversity and Vector Capacities.</title>
        <authorList>
            <consortium name="Tick Genome and Microbiome Consortium (TIGMIC)"/>
            <person name="Jia N."/>
            <person name="Wang J."/>
            <person name="Shi W."/>
            <person name="Du L."/>
            <person name="Sun Y."/>
            <person name="Zhan W."/>
            <person name="Jiang J.F."/>
            <person name="Wang Q."/>
            <person name="Zhang B."/>
            <person name="Ji P."/>
            <person name="Bell-Sakyi L."/>
            <person name="Cui X.M."/>
            <person name="Yuan T.T."/>
            <person name="Jiang B.G."/>
            <person name="Yang W.F."/>
            <person name="Lam T.T."/>
            <person name="Chang Q.C."/>
            <person name="Ding S.J."/>
            <person name="Wang X.J."/>
            <person name="Zhu J.G."/>
            <person name="Ruan X.D."/>
            <person name="Zhao L."/>
            <person name="Wei J.T."/>
            <person name="Ye R.Z."/>
            <person name="Que T.C."/>
            <person name="Du C.H."/>
            <person name="Zhou Y.H."/>
            <person name="Cheng J.X."/>
            <person name="Dai P.F."/>
            <person name="Guo W.B."/>
            <person name="Han X.H."/>
            <person name="Huang E.J."/>
            <person name="Li L.F."/>
            <person name="Wei W."/>
            <person name="Gao Y.C."/>
            <person name="Liu J.Z."/>
            <person name="Shao H.Z."/>
            <person name="Wang X."/>
            <person name="Wang C.C."/>
            <person name="Yang T.C."/>
            <person name="Huo Q.B."/>
            <person name="Li W."/>
            <person name="Chen H.Y."/>
            <person name="Chen S.E."/>
            <person name="Zhou L.G."/>
            <person name="Ni X.B."/>
            <person name="Tian J.H."/>
            <person name="Sheng Y."/>
            <person name="Liu T."/>
            <person name="Pan Y.S."/>
            <person name="Xia L.Y."/>
            <person name="Li J."/>
            <person name="Zhao F."/>
            <person name="Cao W.C."/>
        </authorList>
    </citation>
    <scope>NUCLEOTIDE SEQUENCE [LARGE SCALE GENOMIC DNA]</scope>
    <source>
        <strain evidence="2">HaeL-2018</strain>
    </source>
</reference>
<organism evidence="2 3">
    <name type="scientific">Haemaphysalis longicornis</name>
    <name type="common">Bush tick</name>
    <dbReference type="NCBI Taxonomy" id="44386"/>
    <lineage>
        <taxon>Eukaryota</taxon>
        <taxon>Metazoa</taxon>
        <taxon>Ecdysozoa</taxon>
        <taxon>Arthropoda</taxon>
        <taxon>Chelicerata</taxon>
        <taxon>Arachnida</taxon>
        <taxon>Acari</taxon>
        <taxon>Parasitiformes</taxon>
        <taxon>Ixodida</taxon>
        <taxon>Ixodoidea</taxon>
        <taxon>Ixodidae</taxon>
        <taxon>Haemaphysalinae</taxon>
        <taxon>Haemaphysalis</taxon>
    </lineage>
</organism>
<accession>A0A9J6GAF0</accession>
<sequence length="473" mass="53275">MVLVWIDYQRALVKLVDRYPLYVDQYNSVFISKRRAAPAFVAFLRNQSLDVQGVIFDKLEGAVTKENWRPRYHLLRDLPTRMPKHKPADWVSVLQWAFAVRPPITQDDGFLSTNSHLVEAMASLMERLTARQLLFHTTWWFLQSVGPLASCAILSIADIDERGAVFQKLFCGMHVDYVYNVALAAAHKLRFSEPQRLAAYGILEAVRSSSVENVHALRNVSHQTKSFLESMLNGAKIVLWPDDERVSIRNLGRYYGQLESNESFTSTFSEWRSTRCQVQRFLGDGELDLSSMVFQMYSAQLAAHDFVRNILFVSVAAMASPLYYTRGTSAMLYGGLGSVFGRQLVSVIGAADQLLNGEPSVVPSLEEPRKYFWDDSHCQDADFQALAALSFAHTAYLRSGNKLEDLPLPGLEDFTPEQVFFITFCHILCWFRESGGVPVTKCNGAVKNFPPFASAFSCPPGSPMNPETQCTPF</sequence>
<dbReference type="Proteomes" id="UP000821853">
    <property type="component" value="Chromosome 4"/>
</dbReference>
<dbReference type="GO" id="GO:0016485">
    <property type="term" value="P:protein processing"/>
    <property type="evidence" value="ECO:0007669"/>
    <property type="project" value="TreeGrafter"/>
</dbReference>
<dbReference type="Gene3D" id="1.10.1380.10">
    <property type="entry name" value="Neutral endopeptidase , domain2"/>
    <property type="match status" value="1"/>
</dbReference>
<dbReference type="Gene3D" id="3.40.390.10">
    <property type="entry name" value="Collagenase (Catalytic Domain)"/>
    <property type="match status" value="2"/>
</dbReference>
<dbReference type="OrthoDB" id="6475849at2759"/>
<dbReference type="InterPro" id="IPR000718">
    <property type="entry name" value="Peptidase_M13"/>
</dbReference>
<evidence type="ECO:0000313" key="2">
    <source>
        <dbReference type="EMBL" id="KAH9372333.1"/>
    </source>
</evidence>